<comment type="catalytic activity">
    <reaction evidence="28">
        <text>N(6)-[(R)-lipoyl]-L-lysyl-[protein] + 2-oxoglutarate + H(+) = N(6)-[(R)-S(8)-succinyldihydrolipoyl]-L-lysyl-[protein] + CO2</text>
        <dbReference type="Rhea" id="RHEA:12188"/>
        <dbReference type="Rhea" id="RHEA-COMP:10474"/>
        <dbReference type="Rhea" id="RHEA-COMP:20092"/>
        <dbReference type="ChEBI" id="CHEBI:15378"/>
        <dbReference type="ChEBI" id="CHEBI:16526"/>
        <dbReference type="ChEBI" id="CHEBI:16810"/>
        <dbReference type="ChEBI" id="CHEBI:83099"/>
        <dbReference type="ChEBI" id="CHEBI:83120"/>
        <dbReference type="EC" id="1.2.4.2"/>
    </reaction>
</comment>
<evidence type="ECO:0000256" key="31">
    <source>
        <dbReference type="SAM" id="MobiDB-lite"/>
    </source>
</evidence>
<evidence type="ECO:0000256" key="11">
    <source>
        <dbReference type="ARBA" id="ARBA00022532"/>
    </source>
</evidence>
<evidence type="ECO:0000256" key="14">
    <source>
        <dbReference type="ARBA" id="ARBA00022793"/>
    </source>
</evidence>
<evidence type="ECO:0000256" key="7">
    <source>
        <dbReference type="ARBA" id="ARBA00012280"/>
    </source>
</evidence>
<reference evidence="33 34" key="1">
    <citation type="submission" date="2016-01" db="EMBL/GenBank/DDBJ databases">
        <title>The new phylogeny of the genus Mycobacterium.</title>
        <authorList>
            <person name="Tarcisio F."/>
            <person name="Conor M."/>
            <person name="Antonella G."/>
            <person name="Elisabetta G."/>
            <person name="Giulia F.S."/>
            <person name="Sara T."/>
            <person name="Anna F."/>
            <person name="Clotilde B."/>
            <person name="Roberto B."/>
            <person name="Veronica D.S."/>
            <person name="Fabio R."/>
            <person name="Monica P."/>
            <person name="Olivier J."/>
            <person name="Enrico T."/>
            <person name="Nicola S."/>
        </authorList>
    </citation>
    <scope>NUCLEOTIDE SEQUENCE [LARGE SCALE GENOMIC DNA]</scope>
    <source>
        <strain evidence="33 34">DSM 44153</strain>
    </source>
</reference>
<evidence type="ECO:0000256" key="13">
    <source>
        <dbReference type="ARBA" id="ARBA00022723"/>
    </source>
</evidence>
<comment type="cofactor">
    <cofactor evidence="1">
        <name>Mg(2+)</name>
        <dbReference type="ChEBI" id="CHEBI:18420"/>
    </cofactor>
</comment>
<dbReference type="PIRSF" id="PIRSF000157">
    <property type="entry name" value="Oxoglu_dh_E1"/>
    <property type="match status" value="1"/>
</dbReference>
<dbReference type="AlphaFoldDB" id="A0A1X2EQ93"/>
<dbReference type="GO" id="GO:0004591">
    <property type="term" value="F:oxoglutarate dehydrogenase (succinyl-transferring) activity"/>
    <property type="evidence" value="ECO:0007669"/>
    <property type="project" value="UniProtKB-EC"/>
</dbReference>
<dbReference type="GO" id="GO:0004149">
    <property type="term" value="F:dihydrolipoyllysine-residue succinyltransferase activity"/>
    <property type="evidence" value="ECO:0007669"/>
    <property type="project" value="UniProtKB-EC"/>
</dbReference>
<dbReference type="InterPro" id="IPR042179">
    <property type="entry name" value="KGD_C_sf"/>
</dbReference>
<keyword evidence="13" id="KW-0479">Metal-binding</keyword>
<comment type="similarity">
    <text evidence="5">Belongs to the 2-oxoacid dehydrogenase family. Kgd subfamily.</text>
</comment>
<evidence type="ECO:0000256" key="2">
    <source>
        <dbReference type="ARBA" id="ARBA00001964"/>
    </source>
</evidence>
<evidence type="ECO:0000256" key="15">
    <source>
        <dbReference type="ARBA" id="ARBA00022842"/>
    </source>
</evidence>
<feature type="domain" description="Transketolase-like pyrimidine-binding" evidence="32">
    <location>
        <begin position="920"/>
        <end position="1119"/>
    </location>
</feature>
<gene>
    <name evidence="33" type="primary">kgd</name>
    <name evidence="33" type="ORF">AWC30_02685</name>
</gene>
<evidence type="ECO:0000256" key="1">
    <source>
        <dbReference type="ARBA" id="ARBA00001946"/>
    </source>
</evidence>
<dbReference type="EC" id="1.2.4.2" evidence="7"/>
<dbReference type="SUPFAM" id="SSF52518">
    <property type="entry name" value="Thiamin diphosphate-binding fold (THDP-binding)"/>
    <property type="match status" value="2"/>
</dbReference>
<feature type="compositionally biased region" description="Basic and acidic residues" evidence="31">
    <location>
        <begin position="84"/>
        <end position="101"/>
    </location>
</feature>
<keyword evidence="11" id="KW-0816">Tricarboxylic acid cycle</keyword>
<evidence type="ECO:0000256" key="21">
    <source>
        <dbReference type="ARBA" id="ARBA00029773"/>
    </source>
</evidence>
<accession>A0A1X2EQ93</accession>
<organism evidence="33 34">
    <name type="scientific">Mycolicibacillus trivialis</name>
    <dbReference type="NCBI Taxonomy" id="1798"/>
    <lineage>
        <taxon>Bacteria</taxon>
        <taxon>Bacillati</taxon>
        <taxon>Actinomycetota</taxon>
        <taxon>Actinomycetes</taxon>
        <taxon>Mycobacteriales</taxon>
        <taxon>Mycobacteriaceae</taxon>
        <taxon>Mycolicibacillus</taxon>
    </lineage>
</organism>
<keyword evidence="34" id="KW-1185">Reference proteome</keyword>
<keyword evidence="12" id="KW-0021">Allosteric enzyme</keyword>
<dbReference type="EC" id="4.1.1.71" evidence="6"/>
<dbReference type="InterPro" id="IPR001017">
    <property type="entry name" value="DH_E1"/>
</dbReference>
<evidence type="ECO:0000256" key="22">
    <source>
        <dbReference type="ARBA" id="ARBA00030696"/>
    </source>
</evidence>
<evidence type="ECO:0000256" key="4">
    <source>
        <dbReference type="ARBA" id="ARBA00005053"/>
    </source>
</evidence>
<dbReference type="InterPro" id="IPR029061">
    <property type="entry name" value="THDP-binding"/>
</dbReference>
<dbReference type="Pfam" id="PF00198">
    <property type="entry name" value="2-oxoacid_dh"/>
    <property type="match status" value="1"/>
</dbReference>
<evidence type="ECO:0000256" key="28">
    <source>
        <dbReference type="ARBA" id="ARBA00051911"/>
    </source>
</evidence>
<dbReference type="FunFam" id="3.40.50.11610:FF:000002">
    <property type="entry name" value="2-oxoglutarate dehydrogenase E1 component"/>
    <property type="match status" value="1"/>
</dbReference>
<keyword evidence="14" id="KW-0210">Decarboxylase</keyword>
<comment type="caution">
    <text evidence="33">The sequence shown here is derived from an EMBL/GenBank/DDBJ whole genome shotgun (WGS) entry which is preliminary data.</text>
</comment>
<dbReference type="EC" id="2.3.1.61" evidence="8"/>
<dbReference type="Gene3D" id="1.10.287.1150">
    <property type="entry name" value="TPP helical domain"/>
    <property type="match status" value="1"/>
</dbReference>
<keyword evidence="17" id="KW-0786">Thiamine pyrophosphate</keyword>
<evidence type="ECO:0000256" key="19">
    <source>
        <dbReference type="ARBA" id="ARBA00023268"/>
    </source>
</evidence>
<evidence type="ECO:0000256" key="9">
    <source>
        <dbReference type="ARBA" id="ARBA00013148"/>
    </source>
</evidence>
<keyword evidence="16" id="KW-0560">Oxidoreductase</keyword>
<dbReference type="CDD" id="cd02016">
    <property type="entry name" value="TPP_E1_OGDC_like"/>
    <property type="match status" value="1"/>
</dbReference>
<comment type="pathway">
    <text evidence="3">Carbohydrate metabolism; tricarboxylic acid cycle; succinyl-CoA from 2-oxoglutarate (dehydrogenase route): step 1/1.</text>
</comment>
<comment type="catalytic activity">
    <reaction evidence="29">
        <text>N(6)-[(R)-dihydrolipoyl]-L-lysyl-[protein] + succinyl-CoA = N(6)-[(R)-S(8)-succinyldihydrolipoyl]-L-lysyl-[protein] + CoA</text>
        <dbReference type="Rhea" id="RHEA:15213"/>
        <dbReference type="Rhea" id="RHEA-COMP:10475"/>
        <dbReference type="Rhea" id="RHEA-COMP:20092"/>
        <dbReference type="ChEBI" id="CHEBI:57287"/>
        <dbReference type="ChEBI" id="CHEBI:57292"/>
        <dbReference type="ChEBI" id="CHEBI:83100"/>
        <dbReference type="ChEBI" id="CHEBI:83120"/>
        <dbReference type="EC" id="2.3.1.61"/>
    </reaction>
</comment>
<feature type="coiled-coil region" evidence="30">
    <location>
        <begin position="830"/>
        <end position="857"/>
    </location>
</feature>
<keyword evidence="20" id="KW-0808">Transferase</keyword>
<comment type="pathway">
    <text evidence="4">Carbohydrate metabolism; tricarboxylic acid cycle; succinate from 2-oxoglutarate (transferase route): step 1/2.</text>
</comment>
<evidence type="ECO:0000256" key="24">
    <source>
        <dbReference type="ARBA" id="ARBA00032880"/>
    </source>
</evidence>
<dbReference type="EMBL" id="LQPZ01000007">
    <property type="protein sequence ID" value="ORX08332.1"/>
    <property type="molecule type" value="Genomic_DNA"/>
</dbReference>
<evidence type="ECO:0000256" key="30">
    <source>
        <dbReference type="SAM" id="Coils"/>
    </source>
</evidence>
<evidence type="ECO:0000256" key="20">
    <source>
        <dbReference type="ARBA" id="ARBA00023315"/>
    </source>
</evidence>
<dbReference type="Pfam" id="PF16870">
    <property type="entry name" value="OxoGdeHyase_C"/>
    <property type="match status" value="1"/>
</dbReference>
<protein>
    <recommendedName>
        <fullName evidence="10">Multifunctional 2-oxoglutarate metabolism enzyme</fullName>
        <ecNumber evidence="7">1.2.4.2</ecNumber>
        <ecNumber evidence="9">2.2.1.5</ecNumber>
        <ecNumber evidence="8">2.3.1.61</ecNumber>
        <ecNumber evidence="6">4.1.1.71</ecNumber>
    </recommendedName>
    <alternativeName>
        <fullName evidence="21">2-hydroxy-3-oxoadipate synthase</fullName>
    </alternativeName>
    <alternativeName>
        <fullName evidence="22">2-oxoglutarate carboxy-lyase</fullName>
    </alternativeName>
    <alternativeName>
        <fullName evidence="24">2-oxoglutarate decarboxylase</fullName>
    </alternativeName>
    <alternativeName>
        <fullName evidence="23">Alpha-ketoglutarate decarboxylase</fullName>
    </alternativeName>
    <alternativeName>
        <fullName evidence="25">Alpha-ketoglutarate-glyoxylate carboligase</fullName>
    </alternativeName>
</protein>
<comment type="catalytic activity">
    <reaction evidence="26">
        <text>glyoxylate + 2-oxoglutarate + H(+) = 2-hydroxy-3-oxoadipate + CO2</text>
        <dbReference type="Rhea" id="RHEA:14341"/>
        <dbReference type="ChEBI" id="CHEBI:15378"/>
        <dbReference type="ChEBI" id="CHEBI:16526"/>
        <dbReference type="ChEBI" id="CHEBI:16810"/>
        <dbReference type="ChEBI" id="CHEBI:36655"/>
        <dbReference type="ChEBI" id="CHEBI:57712"/>
        <dbReference type="EC" id="2.2.1.5"/>
    </reaction>
</comment>
<dbReference type="GO" id="GO:0030976">
    <property type="term" value="F:thiamine pyrophosphate binding"/>
    <property type="evidence" value="ECO:0007669"/>
    <property type="project" value="InterPro"/>
</dbReference>
<dbReference type="InterPro" id="IPR023213">
    <property type="entry name" value="CAT-like_dom_sf"/>
</dbReference>
<dbReference type="InterPro" id="IPR031717">
    <property type="entry name" value="ODO-1/KGD_C"/>
</dbReference>
<comment type="cofactor">
    <cofactor evidence="2">
        <name>thiamine diphosphate</name>
        <dbReference type="ChEBI" id="CHEBI:58937"/>
    </cofactor>
</comment>
<dbReference type="SUPFAM" id="SSF52777">
    <property type="entry name" value="CoA-dependent acyltransferases"/>
    <property type="match status" value="1"/>
</dbReference>
<dbReference type="GO" id="GO:0045252">
    <property type="term" value="C:oxoglutarate dehydrogenase complex"/>
    <property type="evidence" value="ECO:0007669"/>
    <property type="project" value="TreeGrafter"/>
</dbReference>
<feature type="region of interest" description="Disordered" evidence="31">
    <location>
        <begin position="40"/>
        <end position="143"/>
    </location>
</feature>
<evidence type="ECO:0000256" key="10">
    <source>
        <dbReference type="ARBA" id="ARBA00020204"/>
    </source>
</evidence>
<evidence type="ECO:0000256" key="27">
    <source>
        <dbReference type="ARBA" id="ARBA00049135"/>
    </source>
</evidence>
<dbReference type="PANTHER" id="PTHR23152">
    <property type="entry name" value="2-OXOGLUTARATE DEHYDROGENASE"/>
    <property type="match status" value="1"/>
</dbReference>
<evidence type="ECO:0000313" key="33">
    <source>
        <dbReference type="EMBL" id="ORX08332.1"/>
    </source>
</evidence>
<evidence type="ECO:0000256" key="16">
    <source>
        <dbReference type="ARBA" id="ARBA00023002"/>
    </source>
</evidence>
<evidence type="ECO:0000256" key="17">
    <source>
        <dbReference type="ARBA" id="ARBA00023052"/>
    </source>
</evidence>
<evidence type="ECO:0000256" key="6">
    <source>
        <dbReference type="ARBA" id="ARBA00012226"/>
    </source>
</evidence>
<dbReference type="Gene3D" id="3.40.50.970">
    <property type="match status" value="1"/>
</dbReference>
<comment type="catalytic activity">
    <reaction evidence="27">
        <text>2-oxoglutarate + H(+) = succinate semialdehyde + CO2</text>
        <dbReference type="Rhea" id="RHEA:10524"/>
        <dbReference type="ChEBI" id="CHEBI:15378"/>
        <dbReference type="ChEBI" id="CHEBI:16526"/>
        <dbReference type="ChEBI" id="CHEBI:16810"/>
        <dbReference type="ChEBI" id="CHEBI:57706"/>
        <dbReference type="EC" id="4.1.1.71"/>
    </reaction>
</comment>
<dbReference type="Gene3D" id="3.30.559.10">
    <property type="entry name" value="Chloramphenicol acetyltransferase-like domain"/>
    <property type="match status" value="1"/>
</dbReference>
<keyword evidence="30" id="KW-0175">Coiled coil</keyword>
<dbReference type="Pfam" id="PF02779">
    <property type="entry name" value="Transket_pyr"/>
    <property type="match status" value="1"/>
</dbReference>
<dbReference type="InterPro" id="IPR032106">
    <property type="entry name" value="2-oxogl_dehyd_N"/>
</dbReference>
<evidence type="ECO:0000313" key="34">
    <source>
        <dbReference type="Proteomes" id="UP000193090"/>
    </source>
</evidence>
<dbReference type="STRING" id="1798.AWC30_02685"/>
<dbReference type="RefSeq" id="WP_085107796.1">
    <property type="nucleotide sequence ID" value="NZ_JACKSN010000194.1"/>
</dbReference>
<dbReference type="GO" id="GO:0005829">
    <property type="term" value="C:cytosol"/>
    <property type="evidence" value="ECO:0007669"/>
    <property type="project" value="TreeGrafter"/>
</dbReference>
<dbReference type="InterPro" id="IPR001078">
    <property type="entry name" value="2-oxoacid_DH_actylTfrase"/>
</dbReference>
<evidence type="ECO:0000256" key="29">
    <source>
        <dbReference type="ARBA" id="ARBA00052761"/>
    </source>
</evidence>
<dbReference type="Gene3D" id="3.40.50.11610">
    <property type="entry name" value="Multifunctional 2-oxoglutarate metabolism enzyme, C-terminal domain"/>
    <property type="match status" value="1"/>
</dbReference>
<evidence type="ECO:0000256" key="12">
    <source>
        <dbReference type="ARBA" id="ARBA00022533"/>
    </source>
</evidence>
<evidence type="ECO:0000256" key="5">
    <source>
        <dbReference type="ARBA" id="ARBA00007702"/>
    </source>
</evidence>
<evidence type="ECO:0000256" key="25">
    <source>
        <dbReference type="ARBA" id="ARBA00033243"/>
    </source>
</evidence>
<dbReference type="GO" id="GO:0050439">
    <property type="term" value="F:2-hydroxy-3-oxoadipate synthase activity"/>
    <property type="evidence" value="ECO:0007669"/>
    <property type="project" value="UniProtKB-EC"/>
</dbReference>
<keyword evidence="19" id="KW-0511">Multifunctional enzyme</keyword>
<feature type="compositionally biased region" description="Low complexity" evidence="31">
    <location>
        <begin position="47"/>
        <end position="75"/>
    </location>
</feature>
<proteinExistence type="inferred from homology"/>
<evidence type="ECO:0000259" key="32">
    <source>
        <dbReference type="SMART" id="SM00861"/>
    </source>
</evidence>
<dbReference type="InterPro" id="IPR011603">
    <property type="entry name" value="2oxoglutarate_DH_E1"/>
</dbReference>
<dbReference type="EC" id="2.2.1.5" evidence="9"/>
<dbReference type="Proteomes" id="UP000193090">
    <property type="component" value="Unassembled WGS sequence"/>
</dbReference>
<dbReference type="Pfam" id="PF16078">
    <property type="entry name" value="2-oxogl_dehyd_N"/>
    <property type="match status" value="1"/>
</dbReference>
<evidence type="ECO:0000256" key="3">
    <source>
        <dbReference type="ARBA" id="ARBA00004813"/>
    </source>
</evidence>
<keyword evidence="18" id="KW-0456">Lyase</keyword>
<dbReference type="Pfam" id="PF00676">
    <property type="entry name" value="E1_dh"/>
    <property type="match status" value="1"/>
</dbReference>
<dbReference type="InterPro" id="IPR005475">
    <property type="entry name" value="Transketolase-like_Pyr-bd"/>
</dbReference>
<dbReference type="GO" id="GO:0000287">
    <property type="term" value="F:magnesium ion binding"/>
    <property type="evidence" value="ECO:0007669"/>
    <property type="project" value="UniProtKB-ARBA"/>
</dbReference>
<feature type="compositionally biased region" description="Low complexity" evidence="31">
    <location>
        <begin position="102"/>
        <end position="121"/>
    </location>
</feature>
<dbReference type="FunFam" id="3.30.559.10:FF:000011">
    <property type="entry name" value="2-oxoglutarate dehydrogenase E1 component"/>
    <property type="match status" value="1"/>
</dbReference>
<dbReference type="GO" id="GO:0006099">
    <property type="term" value="P:tricarboxylic acid cycle"/>
    <property type="evidence" value="ECO:0007669"/>
    <property type="project" value="UniProtKB-UniPathway"/>
</dbReference>
<feature type="compositionally biased region" description="Basic and acidic residues" evidence="31">
    <location>
        <begin position="122"/>
        <end position="134"/>
    </location>
</feature>
<evidence type="ECO:0000256" key="8">
    <source>
        <dbReference type="ARBA" id="ARBA00012945"/>
    </source>
</evidence>
<keyword evidence="15" id="KW-0460">Magnesium</keyword>
<dbReference type="OrthoDB" id="9759785at2"/>
<dbReference type="SMART" id="SM00861">
    <property type="entry name" value="Transket_pyr"/>
    <property type="match status" value="1"/>
</dbReference>
<dbReference type="NCBIfam" id="TIGR00239">
    <property type="entry name" value="2oxo_dh_E1"/>
    <property type="match status" value="1"/>
</dbReference>
<dbReference type="PANTHER" id="PTHR23152:SF4">
    <property type="entry name" value="2-OXOADIPATE DEHYDROGENASE COMPLEX COMPONENT E1"/>
    <property type="match status" value="1"/>
</dbReference>
<evidence type="ECO:0000256" key="23">
    <source>
        <dbReference type="ARBA" id="ARBA00032625"/>
    </source>
</evidence>
<evidence type="ECO:0000256" key="18">
    <source>
        <dbReference type="ARBA" id="ARBA00023239"/>
    </source>
</evidence>
<dbReference type="Gene3D" id="3.40.50.12470">
    <property type="match status" value="1"/>
</dbReference>
<dbReference type="NCBIfam" id="NF008907">
    <property type="entry name" value="PRK12270.1"/>
    <property type="match status" value="1"/>
</dbReference>
<dbReference type="NCBIfam" id="NF006914">
    <property type="entry name" value="PRK09404.1"/>
    <property type="match status" value="1"/>
</dbReference>
<evidence type="ECO:0000256" key="26">
    <source>
        <dbReference type="ARBA" id="ARBA00047721"/>
    </source>
</evidence>
<keyword evidence="20" id="KW-0012">Acyltransferase</keyword>
<dbReference type="UniPathway" id="UPA00223">
    <property type="reaction ID" value="UER00997"/>
</dbReference>
<sequence>MSSTSSPFGQNEWLVEEMYRKFRDDPDSVDPSWHEFLVDYRPEPADGGATRPAAARPASATRSSGSASGASSGSAKTEPAQKPPADKAESPAEQPARKESAKSAQSSTKPASSKAAAAKPAAKSEGKPAAKSDSKPAGSTNGEVQVLRGAAAAVVKNMSTSLEVPTATSVRAIPAKLMIDNRTVINNHLKRTRGGKISFTHLLGYAMVQAVKKFPNMNRHFAEVDGKPSAVTPEHTNLGLAIDLQGKDGKRSLVVAGIKRCETLRFAQFVAAYEDIVRRARDGKLTADDFSGVTISLTNPGTIGTVHSVPRLMAGQGAIIGVGAMEYPAEFQGASEERIAELGVGKLVTLTSTYDHRIIQGAESGDFLRTVHELLLSDEFFDEIFRELNIPYEPVRWRTDNPDSIVDKNARVMELIAAYRNRGHLMADIDPLRLDNSRFRSHPDLDVLTHGLTLWDLDREFKVSGFAGKEYKKLRDVLSVLRDAYCRHIGVEYTHILEPEQQQWLQQRIETKHIKHTVAQQKYILSKLNAAEAFETFLHTKYVGQKRFSLEGAETIIPMMDAVIDQCAEHSLDEVVIGMPHRGRLNVLANIVGKPYSQLFTEFEGNLDPSQAHGSGDVKYHLGSTGVYLQMFGDNEIQVSLTANPSHLELVDPVLEGQVRAKQDLLDHGRDDTDEQRAYSVVPLMLHGDAAFAGQGIVAEVLNMAQLPGYRIGGTIHIIVNNQIGFTTAPEHSRSSEYCTDVAKMIGAPIFHVNGDDPEACDWVARLAVDFRQKFKKDVVIDMLCYRRRGHNEGDDPSMTNPAMYDVIDTRRGVRKSYTEALIGRGDISMKEAEDALRDYQGQLERVFNEVRELEKHTAEPSESVESLQMIPAGLSTAVDKALLARIGDAHLEFPEGFDVHPRVEPVLKRRREMAYEGKIDWAFAELLALGTLVSEGKLVRLSGQDTRRGTFSQRHSVLIDRETGAEFTPLQLLATNADGTPTGGKFLVYDSPLSEAAAVGFEYGYTVGNPDAFVLWEAQFGDFVNGAQSVIDEFISSGEAKWGQLSSVVLLLPHGHEGQGPDHTSGRIERFLQLWAEGSMTVAMPSTPANYFHLLRRHGLDGIQRPLIVFTPKSMLRNKAAVSDVRDFTEIKFRSVLEEPDYEAGEGDRSKVTRILLTSGKLYYELAARKAKDERDDVAIVRVEQLAPLPRRRLRETLERYPNVTEHFWVQEEPANQGAWPSMGLTLPAVLPDLLTGIRRISRRAMSAPSSGSHKVHAVEQQEIIDQAFG</sequence>
<name>A0A1X2EQ93_9MYCO</name>
<dbReference type="GO" id="GO:0008683">
    <property type="term" value="F:2-oxoglutarate decarboxylase activity"/>
    <property type="evidence" value="ECO:0007669"/>
    <property type="project" value="UniProtKB-EC"/>
</dbReference>